<dbReference type="KEGG" id="ctes:O987_10160"/>
<dbReference type="AlphaFoldDB" id="A0A076PNA5"/>
<keyword evidence="1" id="KW-0472">Membrane</keyword>
<name>A0A076PNA5_COMTE</name>
<protein>
    <submittedName>
        <fullName evidence="2">Uncharacterized protein</fullName>
    </submittedName>
</protein>
<organism evidence="2 3">
    <name type="scientific">Comamonas testosteroni TK102</name>
    <dbReference type="NCBI Taxonomy" id="1392005"/>
    <lineage>
        <taxon>Bacteria</taxon>
        <taxon>Pseudomonadati</taxon>
        <taxon>Pseudomonadota</taxon>
        <taxon>Betaproteobacteria</taxon>
        <taxon>Burkholderiales</taxon>
        <taxon>Comamonadaceae</taxon>
        <taxon>Comamonas</taxon>
    </lineage>
</organism>
<evidence type="ECO:0000313" key="2">
    <source>
        <dbReference type="EMBL" id="AIJ46156.1"/>
    </source>
</evidence>
<sequence>MLESLALIGLQNLSAGGWFCLPFVAAWWLSTAAAFPY</sequence>
<keyword evidence="1" id="KW-1133">Transmembrane helix</keyword>
<evidence type="ECO:0000256" key="1">
    <source>
        <dbReference type="SAM" id="Phobius"/>
    </source>
</evidence>
<reference evidence="2 3" key="1">
    <citation type="journal article" date="2014" name="Genome Announc.">
        <title>Complete Genome Sequence of Polychlorinated Biphenyl Degrader Comamonas testosteroni TK102 (NBRC 109938).</title>
        <authorList>
            <person name="Fukuda K."/>
            <person name="Hosoyama A."/>
            <person name="Tsuchikane K."/>
            <person name="Ohji S."/>
            <person name="Yamazoe A."/>
            <person name="Fujita N."/>
            <person name="Shintani M."/>
            <person name="Kimbara K."/>
        </authorList>
    </citation>
    <scope>NUCLEOTIDE SEQUENCE [LARGE SCALE GENOMIC DNA]</scope>
    <source>
        <strain evidence="2">TK102</strain>
    </source>
</reference>
<keyword evidence="1" id="KW-0812">Transmembrane</keyword>
<proteinExistence type="predicted"/>
<accession>A0A076PNA5</accession>
<dbReference type="Proteomes" id="UP000028782">
    <property type="component" value="Chromosome"/>
</dbReference>
<feature type="transmembrane region" description="Helical" evidence="1">
    <location>
        <begin position="15"/>
        <end position="35"/>
    </location>
</feature>
<evidence type="ECO:0000313" key="3">
    <source>
        <dbReference type="Proteomes" id="UP000028782"/>
    </source>
</evidence>
<dbReference type="EMBL" id="CP006704">
    <property type="protein sequence ID" value="AIJ46156.1"/>
    <property type="molecule type" value="Genomic_DNA"/>
</dbReference>
<dbReference type="HOGENOM" id="CLU_3342577_0_0_4"/>
<gene>
    <name evidence="2" type="ORF">O987_10160</name>
</gene>